<dbReference type="Proteomes" id="UP001079535">
    <property type="component" value="Unassembled WGS sequence"/>
</dbReference>
<dbReference type="InterPro" id="IPR042229">
    <property type="entry name" value="Listeria/Bacterioides_rpt_sf"/>
</dbReference>
<dbReference type="NCBIfam" id="TIGR02543">
    <property type="entry name" value="List_Bact_rpt"/>
    <property type="match status" value="2"/>
</dbReference>
<dbReference type="EMBL" id="JAPRAY010000003">
    <property type="protein sequence ID" value="MCZ0666466.1"/>
    <property type="molecule type" value="Genomic_DNA"/>
</dbReference>
<name>A0A9Q4HY85_MEDGN</name>
<dbReference type="Pfam" id="PF09479">
    <property type="entry name" value="Flg_new"/>
    <property type="match status" value="2"/>
</dbReference>
<dbReference type="Gene3D" id="2.60.40.4270">
    <property type="entry name" value="Listeria-Bacteroides repeat domain"/>
    <property type="match status" value="2"/>
</dbReference>
<dbReference type="InterPro" id="IPR013378">
    <property type="entry name" value="InlB-like_B-rpt"/>
</dbReference>
<dbReference type="RefSeq" id="WP_268803330.1">
    <property type="nucleotide sequence ID" value="NZ_JAPRAY010000003.1"/>
</dbReference>
<dbReference type="GO" id="GO:0030313">
    <property type="term" value="C:cell envelope"/>
    <property type="evidence" value="ECO:0007669"/>
    <property type="project" value="UniProtKB-SubCell"/>
</dbReference>
<comment type="caution">
    <text evidence="2">The sequence shown here is derived from an EMBL/GenBank/DDBJ whole genome shotgun (WGS) entry which is preliminary data.</text>
</comment>
<protein>
    <submittedName>
        <fullName evidence="2">InlB B-repeat-containing protein</fullName>
    </submittedName>
</protein>
<evidence type="ECO:0000256" key="1">
    <source>
        <dbReference type="ARBA" id="ARBA00004196"/>
    </source>
</evidence>
<gene>
    <name evidence="2" type="ORF">OZZ17_02800</name>
</gene>
<accession>A0A9Q4HY85</accession>
<evidence type="ECO:0000313" key="3">
    <source>
        <dbReference type="Proteomes" id="UP001079535"/>
    </source>
</evidence>
<dbReference type="AlphaFoldDB" id="A0A9Q4HY85"/>
<comment type="subcellular location">
    <subcellularLocation>
        <location evidence="1">Cell envelope</location>
    </subcellularLocation>
</comment>
<evidence type="ECO:0000313" key="2">
    <source>
        <dbReference type="EMBL" id="MCZ0666466.1"/>
    </source>
</evidence>
<proteinExistence type="predicted"/>
<organism evidence="2 3">
    <name type="scientific">Mediterraneibacter gnavus</name>
    <name type="common">Ruminococcus gnavus</name>
    <dbReference type="NCBI Taxonomy" id="33038"/>
    <lineage>
        <taxon>Bacteria</taxon>
        <taxon>Bacillati</taxon>
        <taxon>Bacillota</taxon>
        <taxon>Clostridia</taxon>
        <taxon>Lachnospirales</taxon>
        <taxon>Lachnospiraceae</taxon>
        <taxon>Mediterraneibacter</taxon>
    </lineage>
</organism>
<reference evidence="2" key="1">
    <citation type="submission" date="2022-11" db="EMBL/GenBank/DDBJ databases">
        <title>Temperate bacteriophages infecting mucin-degrading bacterium Ruminococcus gnavus from the human gut.</title>
        <authorList>
            <person name="Buttimer C."/>
        </authorList>
    </citation>
    <scope>NUCLEOTIDE SEQUENCE</scope>
    <source>
        <strain evidence="2">CCUG 49994</strain>
    </source>
</reference>
<sequence>MPDFSGWTGYQTMDGNTNCRAWADWQTTRVFRNGQAGWDVRIILKANKTTSLPTYGTGNTQVGAHQTNSSVDTKYMTIVQSETTFRDETLFVPAEAGADIPLAAYANIHIPNVVSKGIKFTVTAKRNLWGVYFDANGGSGAPSMMKRHWGEVVYIPTSFPTRSGYTFKGWTKEQGSSTIGYSPGDPIGDDADVTLYAVWSQNVTKTWSIIYNANGGYNTPEKQTANVGQSITITSSKPTRNGYTFLGWSTWSEATEPEIAFTPGYSYKSDYNFTLYAVWKEKGKPKFTFSKSYDCIPYGIGAVEELVMNATVENPENLKIYYKICFVDDADGTVNDYATNSNGLTNMIETGIASANLTVQPDILIQSIKNCNNEQSFKIVICSNYDNNFDISNTAINKEIVSIRLYYNKPVIQSLDVSHAPHNSAQLVGVVKLSDNFINTSFRGNGESVYIDNKLMELGEDYGDDNRFDVDGVNTLRYVFNFNVNKISDVSHIFKLAVDDGFFKTEQTVNLGRLSSDENIYIYQDGTIEANGFLLLNNLIFGNEDVILFNPGGFVTAKSFKKISEGVYFCPKVLEAFGHTQRTGG</sequence>